<dbReference type="PROSITE" id="PS00783">
    <property type="entry name" value="RIBOSOMAL_L13"/>
    <property type="match status" value="1"/>
</dbReference>
<evidence type="ECO:0000256" key="1">
    <source>
        <dbReference type="ARBA" id="ARBA00006227"/>
    </source>
</evidence>
<evidence type="ECO:0000256" key="4">
    <source>
        <dbReference type="RuleBase" id="RU003877"/>
    </source>
</evidence>
<protein>
    <submittedName>
        <fullName evidence="5">Ribosomal protein L13</fullName>
    </submittedName>
</protein>
<geneLocation type="plastid" evidence="5"/>
<dbReference type="SUPFAM" id="SSF52161">
    <property type="entry name" value="Ribosomal protein L13"/>
    <property type="match status" value="1"/>
</dbReference>
<dbReference type="Gene3D" id="3.90.1180.10">
    <property type="entry name" value="Ribosomal protein L13"/>
    <property type="match status" value="1"/>
</dbReference>
<name>A0A9Y1I2P7_9RHOD</name>
<dbReference type="GO" id="GO:0006412">
    <property type="term" value="P:translation"/>
    <property type="evidence" value="ECO:0007669"/>
    <property type="project" value="InterPro"/>
</dbReference>
<reference evidence="5" key="1">
    <citation type="journal article" date="2023" name="J. Phycol.">
        <title>Revised classification of the Cyanidiophyceae based on plastid genome data with descriptions of the Cavernulicolales ord. nov. and Galdieriales ord. nov. (Rhodophyta).</title>
        <authorList>
            <person name="Park S.I."/>
            <person name="Cho C.H."/>
            <person name="Ciniglia C."/>
            <person name="Huang T.Y."/>
            <person name="Liu S.L."/>
            <person name="Bustamante D.E."/>
            <person name="Calderon M.S."/>
            <person name="Mansilla A."/>
            <person name="McDermott T."/>
            <person name="Andersen R.A."/>
            <person name="Yoon H.S."/>
        </authorList>
    </citation>
    <scope>NUCLEOTIDE SEQUENCE</scope>
</reference>
<keyword evidence="2 4" id="KW-0689">Ribosomal protein</keyword>
<dbReference type="InterPro" id="IPR036899">
    <property type="entry name" value="Ribosomal_uL13_sf"/>
</dbReference>
<dbReference type="GO" id="GO:0003735">
    <property type="term" value="F:structural constituent of ribosome"/>
    <property type="evidence" value="ECO:0007669"/>
    <property type="project" value="InterPro"/>
</dbReference>
<comment type="similarity">
    <text evidence="1 4">Belongs to the universal ribosomal protein uL13 family.</text>
</comment>
<dbReference type="InterPro" id="IPR023563">
    <property type="entry name" value="Ribosomal_uL13_CS"/>
</dbReference>
<dbReference type="Pfam" id="PF00572">
    <property type="entry name" value="Ribosomal_L13"/>
    <property type="match status" value="1"/>
</dbReference>
<dbReference type="GO" id="GO:0003729">
    <property type="term" value="F:mRNA binding"/>
    <property type="evidence" value="ECO:0007669"/>
    <property type="project" value="TreeGrafter"/>
</dbReference>
<dbReference type="PIRSF" id="PIRSF002181">
    <property type="entry name" value="Ribosomal_L13"/>
    <property type="match status" value="1"/>
</dbReference>
<dbReference type="PANTHER" id="PTHR11545:SF2">
    <property type="entry name" value="LARGE RIBOSOMAL SUBUNIT PROTEIN UL13M"/>
    <property type="match status" value="1"/>
</dbReference>
<evidence type="ECO:0000256" key="3">
    <source>
        <dbReference type="ARBA" id="ARBA00023274"/>
    </source>
</evidence>
<gene>
    <name evidence="5" type="primary">rpl13</name>
    <name evidence="5" type="ORF">GRSY_188</name>
</gene>
<proteinExistence type="inferred from homology"/>
<dbReference type="InterPro" id="IPR005823">
    <property type="entry name" value="Ribosomal_uL13_bac-type"/>
</dbReference>
<dbReference type="PANTHER" id="PTHR11545">
    <property type="entry name" value="RIBOSOMAL PROTEIN L13"/>
    <property type="match status" value="1"/>
</dbReference>
<sequence>MNKTPFDSHEQNKHNWYIIDASNQTLGRLSTKVASTLKGKHKSNYSPHASARDFIIIINAGKVKVSGNKYWNKLYRFHSCRPGGMKTEKFFELQKRLPNRIIERSVKGMLPKNSLGRKMFSRLKIYSDSSHPHVAQNPIQL</sequence>
<dbReference type="HAMAP" id="MF_01366">
    <property type="entry name" value="Ribosomal_uL13"/>
    <property type="match status" value="1"/>
</dbReference>
<evidence type="ECO:0000256" key="2">
    <source>
        <dbReference type="ARBA" id="ARBA00022980"/>
    </source>
</evidence>
<dbReference type="GO" id="GO:0022625">
    <property type="term" value="C:cytosolic large ribosomal subunit"/>
    <property type="evidence" value="ECO:0007669"/>
    <property type="project" value="TreeGrafter"/>
</dbReference>
<dbReference type="InterPro" id="IPR005822">
    <property type="entry name" value="Ribosomal_uL13"/>
</dbReference>
<accession>A0A9Y1I2P7</accession>
<dbReference type="CDD" id="cd00392">
    <property type="entry name" value="Ribosomal_L13"/>
    <property type="match status" value="1"/>
</dbReference>
<organism evidence="5">
    <name type="scientific">Gronococcus sybilensis</name>
    <dbReference type="NCBI Taxonomy" id="3028029"/>
    <lineage>
        <taxon>Eukaryota</taxon>
        <taxon>Rhodophyta</taxon>
        <taxon>Bangiophyceae</taxon>
        <taxon>Cavernulicolales</taxon>
        <taxon>Cavernulicolaceae</taxon>
        <taxon>Gronococcus</taxon>
    </lineage>
</organism>
<dbReference type="AlphaFoldDB" id="A0A9Y1I2P7"/>
<keyword evidence="3 4" id="KW-0687">Ribonucleoprotein</keyword>
<dbReference type="GO" id="GO:0017148">
    <property type="term" value="P:negative regulation of translation"/>
    <property type="evidence" value="ECO:0007669"/>
    <property type="project" value="TreeGrafter"/>
</dbReference>
<dbReference type="NCBIfam" id="TIGR01066">
    <property type="entry name" value="rplM_bact"/>
    <property type="match status" value="1"/>
</dbReference>
<dbReference type="EMBL" id="OP616812">
    <property type="protein sequence ID" value="WDA99193.1"/>
    <property type="molecule type" value="Genomic_DNA"/>
</dbReference>
<keyword evidence="5" id="KW-0934">Plastid</keyword>
<evidence type="ECO:0000313" key="5">
    <source>
        <dbReference type="EMBL" id="WDA99193.1"/>
    </source>
</evidence>